<reference evidence="2" key="1">
    <citation type="submission" date="2023-10" db="EMBL/GenBank/DDBJ databases">
        <authorList>
            <person name="Chen Y."/>
            <person name="Shah S."/>
            <person name="Dougan E. K."/>
            <person name="Thang M."/>
            <person name="Chan C."/>
        </authorList>
    </citation>
    <scope>NUCLEOTIDE SEQUENCE [LARGE SCALE GENOMIC DNA]</scope>
</reference>
<name>A0ABN9V6T3_9DINO</name>
<feature type="compositionally biased region" description="Low complexity" evidence="1">
    <location>
        <begin position="143"/>
        <end position="154"/>
    </location>
</feature>
<protein>
    <submittedName>
        <fullName evidence="2">Uncharacterized protein</fullName>
    </submittedName>
</protein>
<keyword evidence="3" id="KW-1185">Reference proteome</keyword>
<accession>A0ABN9V6T3</accession>
<evidence type="ECO:0000256" key="1">
    <source>
        <dbReference type="SAM" id="MobiDB-lite"/>
    </source>
</evidence>
<gene>
    <name evidence="2" type="ORF">PCOR1329_LOCUS55201</name>
</gene>
<dbReference type="Proteomes" id="UP001189429">
    <property type="component" value="Unassembled WGS sequence"/>
</dbReference>
<feature type="region of interest" description="Disordered" evidence="1">
    <location>
        <begin position="43"/>
        <end position="102"/>
    </location>
</feature>
<evidence type="ECO:0000313" key="3">
    <source>
        <dbReference type="Proteomes" id="UP001189429"/>
    </source>
</evidence>
<comment type="caution">
    <text evidence="2">The sequence shown here is derived from an EMBL/GenBank/DDBJ whole genome shotgun (WGS) entry which is preliminary data.</text>
</comment>
<feature type="non-terminal residue" evidence="2">
    <location>
        <position position="1"/>
    </location>
</feature>
<proteinExistence type="predicted"/>
<feature type="region of interest" description="Disordered" evidence="1">
    <location>
        <begin position="209"/>
        <end position="233"/>
    </location>
</feature>
<organism evidence="2 3">
    <name type="scientific">Prorocentrum cordatum</name>
    <dbReference type="NCBI Taxonomy" id="2364126"/>
    <lineage>
        <taxon>Eukaryota</taxon>
        <taxon>Sar</taxon>
        <taxon>Alveolata</taxon>
        <taxon>Dinophyceae</taxon>
        <taxon>Prorocentrales</taxon>
        <taxon>Prorocentraceae</taxon>
        <taxon>Prorocentrum</taxon>
    </lineage>
</organism>
<evidence type="ECO:0000313" key="2">
    <source>
        <dbReference type="EMBL" id="CAK0868605.1"/>
    </source>
</evidence>
<dbReference type="EMBL" id="CAUYUJ010016763">
    <property type="protein sequence ID" value="CAK0868605.1"/>
    <property type="molecule type" value="Genomic_DNA"/>
</dbReference>
<sequence>RPPGKGAALSPTWARSAFWPDGALRRHCCKHRWPLLLASVGRAAGGKRPRRPNPLSEEALDAGGCPRLRDEDEEGGRTRRRGTPGGADAATPPAPRTSLRKVGDLLTRSIQTRVSRKPKTAMQENKTATQVFANPGQPICAAASRPRAARKPGSARGGLRRIPQDPVPWLTPVCLDPRLLGPEKAPRLAFRGKNTNVRAMPSLEHMSGLRGAHRAGGGPRLPARWRERAGAPGRPEPRCRRGYWYVGVTPNSREPAVELLQLCPHGLLDLRRHLRESPVDIGHGDRERRDDFLLVVDVPQVHVLHVLEVDLGLPEQLVDVLARRGLLLLLLRRGALVAAAGGGGPLVPPAVQSEELVAGLLQDLGGLLDQLVHAPDLHVLVLRVLVLHEHAGVGGPLAHEKRQVHLHLGLRVHIQARDLLAHGLQPLPQALHLGVELLRRVRDDLDAVVQAHVPLLLHLRQLGELDADVALLQGLLEPLGVPEELLLADLFVLEVIEDCL</sequence>
<feature type="compositionally biased region" description="Basic and acidic residues" evidence="1">
    <location>
        <begin position="224"/>
        <end position="233"/>
    </location>
</feature>
<feature type="region of interest" description="Disordered" evidence="1">
    <location>
        <begin position="143"/>
        <end position="163"/>
    </location>
</feature>